<accession>A0ABX8U970</accession>
<dbReference type="Proteomes" id="UP000824681">
    <property type="component" value="Chromosome"/>
</dbReference>
<comment type="similarity">
    <text evidence="2">Belongs to the peptidase S26 family.</text>
</comment>
<sequence length="164" mass="17232">MISAVLVAAGLGAGAVAGALWLRRRYVLITVRGLSMSPTYRDGDRVLIRRVPVAAVRPGQVVVVAAAPPDVAPPDERGHWLLKRVLAVPGDPVPREECPALRSVTDPAVPPGHLVVLGDNPSRSYDSRQAGYMTPGRLLGVVTRRFGAASPPAAGGRGTRHDSL</sequence>
<dbReference type="RefSeq" id="WP_020542077.1">
    <property type="nucleotide sequence ID" value="NZ_CP068985.1"/>
</dbReference>
<evidence type="ECO:0000313" key="5">
    <source>
        <dbReference type="Proteomes" id="UP000824681"/>
    </source>
</evidence>
<feature type="domain" description="Peptidase S26" evidence="3">
    <location>
        <begin position="105"/>
        <end position="143"/>
    </location>
</feature>
<keyword evidence="5" id="KW-1185">Reference proteome</keyword>
<comment type="subcellular location">
    <subcellularLocation>
        <location evidence="1">Cell membrane</location>
        <topology evidence="1">Single-pass type II membrane protein</topology>
    </subcellularLocation>
</comment>
<evidence type="ECO:0000256" key="2">
    <source>
        <dbReference type="ARBA" id="ARBA00009370"/>
    </source>
</evidence>
<evidence type="ECO:0000313" key="4">
    <source>
        <dbReference type="EMBL" id="QYC44070.1"/>
    </source>
</evidence>
<dbReference type="InterPro" id="IPR000223">
    <property type="entry name" value="Pept_S26A_signal_pept_1"/>
</dbReference>
<feature type="domain" description="Peptidase S26" evidence="3">
    <location>
        <begin position="28"/>
        <end position="95"/>
    </location>
</feature>
<dbReference type="PANTHER" id="PTHR43390:SF1">
    <property type="entry name" value="CHLOROPLAST PROCESSING PEPTIDASE"/>
    <property type="match status" value="1"/>
</dbReference>
<dbReference type="EMBL" id="CP068985">
    <property type="protein sequence ID" value="QYC44070.1"/>
    <property type="molecule type" value="Genomic_DNA"/>
</dbReference>
<dbReference type="InterPro" id="IPR036286">
    <property type="entry name" value="LexA/Signal_pep-like_sf"/>
</dbReference>
<protein>
    <submittedName>
        <fullName evidence="4">Peptidase S24-like protein</fullName>
    </submittedName>
</protein>
<dbReference type="InterPro" id="IPR019533">
    <property type="entry name" value="Peptidase_S26"/>
</dbReference>
<dbReference type="CDD" id="cd06462">
    <property type="entry name" value="Peptidase_S24_S26"/>
    <property type="match status" value="1"/>
</dbReference>
<dbReference type="SUPFAM" id="SSF51306">
    <property type="entry name" value="LexA/Signal peptidase"/>
    <property type="match status" value="1"/>
</dbReference>
<evidence type="ECO:0000259" key="3">
    <source>
        <dbReference type="Pfam" id="PF10502"/>
    </source>
</evidence>
<proteinExistence type="inferred from homology"/>
<dbReference type="PRINTS" id="PR00727">
    <property type="entry name" value="LEADERPTASE"/>
</dbReference>
<reference evidence="4 5" key="1">
    <citation type="journal article" date="2021" name="ACS Chem. Biol.">
        <title>Genomic-Led Discovery of a Novel Glycopeptide Antibiotic by Nonomuraea coxensis DSM 45129.</title>
        <authorList>
            <person name="Yushchuk O."/>
            <person name="Vior N.M."/>
            <person name="Andreo-Vidal A."/>
            <person name="Berini F."/>
            <person name="Ruckert C."/>
            <person name="Busche T."/>
            <person name="Binda E."/>
            <person name="Kalinowski J."/>
            <person name="Truman A.W."/>
            <person name="Marinelli F."/>
        </authorList>
    </citation>
    <scope>NUCLEOTIDE SEQUENCE [LARGE SCALE GENOMIC DNA]</scope>
    <source>
        <strain evidence="4 5">DSM 45129</strain>
    </source>
</reference>
<gene>
    <name evidence="4" type="ORF">Nocox_32495</name>
</gene>
<dbReference type="Pfam" id="PF10502">
    <property type="entry name" value="Peptidase_S26"/>
    <property type="match status" value="2"/>
</dbReference>
<dbReference type="Gene3D" id="2.10.109.10">
    <property type="entry name" value="Umud Fragment, subunit A"/>
    <property type="match status" value="1"/>
</dbReference>
<name>A0ABX8U970_9ACTN</name>
<organism evidence="4 5">
    <name type="scientific">Nonomuraea coxensis DSM 45129</name>
    <dbReference type="NCBI Taxonomy" id="1122611"/>
    <lineage>
        <taxon>Bacteria</taxon>
        <taxon>Bacillati</taxon>
        <taxon>Actinomycetota</taxon>
        <taxon>Actinomycetes</taxon>
        <taxon>Streptosporangiales</taxon>
        <taxon>Streptosporangiaceae</taxon>
        <taxon>Nonomuraea</taxon>
    </lineage>
</organism>
<evidence type="ECO:0000256" key="1">
    <source>
        <dbReference type="ARBA" id="ARBA00004401"/>
    </source>
</evidence>
<dbReference type="PANTHER" id="PTHR43390">
    <property type="entry name" value="SIGNAL PEPTIDASE I"/>
    <property type="match status" value="1"/>
</dbReference>